<dbReference type="PROSITE" id="PS51683">
    <property type="entry name" value="SAM_OMT_II"/>
    <property type="match status" value="1"/>
</dbReference>
<dbReference type="GO" id="GO:0008171">
    <property type="term" value="F:O-methyltransferase activity"/>
    <property type="evidence" value="ECO:0007669"/>
    <property type="project" value="InterPro"/>
</dbReference>
<dbReference type="GO" id="GO:0032259">
    <property type="term" value="P:methylation"/>
    <property type="evidence" value="ECO:0007669"/>
    <property type="project" value="UniProtKB-KW"/>
</dbReference>
<dbReference type="SUPFAM" id="SSF53335">
    <property type="entry name" value="S-adenosyl-L-methionine-dependent methyltransferases"/>
    <property type="match status" value="1"/>
</dbReference>
<proteinExistence type="predicted"/>
<dbReference type="EMBL" id="CDPU01000048">
    <property type="protein sequence ID" value="CEO55093.1"/>
    <property type="molecule type" value="Genomic_DNA"/>
</dbReference>
<dbReference type="InterPro" id="IPR001077">
    <property type="entry name" value="COMT_C"/>
</dbReference>
<dbReference type="InterPro" id="IPR036390">
    <property type="entry name" value="WH_DNA-bd_sf"/>
</dbReference>
<keyword evidence="3" id="KW-0949">S-adenosyl-L-methionine</keyword>
<evidence type="ECO:0000256" key="2">
    <source>
        <dbReference type="ARBA" id="ARBA00022679"/>
    </source>
</evidence>
<evidence type="ECO:0000259" key="4">
    <source>
        <dbReference type="Pfam" id="PF00891"/>
    </source>
</evidence>
<keyword evidence="1" id="KW-0489">Methyltransferase</keyword>
<dbReference type="InterPro" id="IPR016461">
    <property type="entry name" value="COMT-like"/>
</dbReference>
<gene>
    <name evidence="5" type="ORF">BN869_000011151_1</name>
</gene>
<evidence type="ECO:0000313" key="5">
    <source>
        <dbReference type="EMBL" id="CEO55093.1"/>
    </source>
</evidence>
<reference evidence="5" key="1">
    <citation type="submission" date="2015-01" db="EMBL/GenBank/DDBJ databases">
        <authorList>
            <person name="Durling Mikael"/>
        </authorList>
    </citation>
    <scope>NUCLEOTIDE SEQUENCE</scope>
</reference>
<keyword evidence="2" id="KW-0808">Transferase</keyword>
<protein>
    <recommendedName>
        <fullName evidence="4">O-methyltransferase C-terminal domain-containing protein</fullName>
    </recommendedName>
</protein>
<dbReference type="Gene3D" id="1.10.10.10">
    <property type="entry name" value="Winged helix-like DNA-binding domain superfamily/Winged helix DNA-binding domain"/>
    <property type="match status" value="1"/>
</dbReference>
<dbReference type="Pfam" id="PF00891">
    <property type="entry name" value="Methyltransf_2"/>
    <property type="match status" value="1"/>
</dbReference>
<dbReference type="InterPro" id="IPR036388">
    <property type="entry name" value="WH-like_DNA-bd_sf"/>
</dbReference>
<feature type="domain" description="O-methyltransferase C-terminal" evidence="4">
    <location>
        <begin position="191"/>
        <end position="393"/>
    </location>
</feature>
<dbReference type="InterPro" id="IPR029063">
    <property type="entry name" value="SAM-dependent_MTases_sf"/>
</dbReference>
<dbReference type="SUPFAM" id="SSF46785">
    <property type="entry name" value="Winged helix' DNA-binding domain"/>
    <property type="match status" value="1"/>
</dbReference>
<evidence type="ECO:0000256" key="3">
    <source>
        <dbReference type="ARBA" id="ARBA00022691"/>
    </source>
</evidence>
<dbReference type="PANTHER" id="PTHR43712">
    <property type="entry name" value="PUTATIVE (AFU_ORTHOLOGUE AFUA_4G14580)-RELATED"/>
    <property type="match status" value="1"/>
</dbReference>
<accession>A0A0B7KC10</accession>
<evidence type="ECO:0000256" key="1">
    <source>
        <dbReference type="ARBA" id="ARBA00022603"/>
    </source>
</evidence>
<name>A0A0B7KC10_BIOOC</name>
<organism evidence="5">
    <name type="scientific">Bionectria ochroleuca</name>
    <name type="common">Gliocladium roseum</name>
    <dbReference type="NCBI Taxonomy" id="29856"/>
    <lineage>
        <taxon>Eukaryota</taxon>
        <taxon>Fungi</taxon>
        <taxon>Dikarya</taxon>
        <taxon>Ascomycota</taxon>
        <taxon>Pezizomycotina</taxon>
        <taxon>Sordariomycetes</taxon>
        <taxon>Hypocreomycetidae</taxon>
        <taxon>Hypocreales</taxon>
        <taxon>Bionectriaceae</taxon>
        <taxon>Clonostachys</taxon>
    </lineage>
</organism>
<dbReference type="Gene3D" id="3.40.50.150">
    <property type="entry name" value="Vaccinia Virus protein VP39"/>
    <property type="match status" value="1"/>
</dbReference>
<dbReference type="AlphaFoldDB" id="A0A0B7KC10"/>
<sequence>MASPSNTPRIVELAAQISSSVTELQERLSARGIPSPSFAEDSPQDFPADLESLRDAVVDATAELHELLLDPLQLLYKFAAIPNMVGIDAISRYNIASMVPHGGQISFAEISERSGLDKGLVRRLLRHAMSMRIFREPEPEMVAHTKISSFLSIPYINAWASFEGRDTWPAATRVVDAIEKWHGSEEPNQTAFSLANNTDKPVFEYIGAYPERMTRFGVSMKAVDHVPGHAPELISKDYDWASIGNASIVHIGGGRGQIAIELAQNFENVKLTVQDVAMMVEGAESDVPSQLKGRVEFMKHELFETQTLEADVYFFRMVFRNWCDKYALQILKAQIPALRPGAKILIQDACMPEHDSVPLWRERVQRSVDLMLKCYTNGRTRYLDEWNALLAAADERFRLHQVFVPENSLLSILEIHWVQL</sequence>
<dbReference type="PANTHER" id="PTHR43712:SF12">
    <property type="entry name" value="STERIGMATOCYSTIN 8-O-METHYLTRANSFERASE"/>
    <property type="match status" value="1"/>
</dbReference>